<reference evidence="1 2" key="1">
    <citation type="journal article" date="2016" name="PLoS ONE">
        <title>Comparative Genome Analysis Provides Insights into the Pathogenicity of Flavobacterium psychrophilum.</title>
        <authorList>
            <person name="Castillo D."/>
            <person name="Christiansen R.H."/>
            <person name="Dalsgaard I."/>
            <person name="Madsen L."/>
            <person name="Espejo R."/>
            <person name="Middelboe M."/>
        </authorList>
    </citation>
    <scope>NUCLEOTIDE SEQUENCE [LARGE SCALE GENOMIC DNA]</scope>
</reference>
<name>A0A141HR57_9CAUD</name>
<evidence type="ECO:0000313" key="2">
    <source>
        <dbReference type="Proteomes" id="UP000221857"/>
    </source>
</evidence>
<protein>
    <submittedName>
        <fullName evidence="1">Toprim protein</fullName>
    </submittedName>
</protein>
<dbReference type="CDD" id="cd01029">
    <property type="entry name" value="TOPRIM_primases"/>
    <property type="match status" value="1"/>
</dbReference>
<sequence length="344" mass="40558">MNKNVFTLDNADRRGFINQNVILEYVTEEEIFELVFGFQPEEYSYVTSPFRNDRNPGCWFERTSSHTGKLRFIDYANSRINKPMDCFDAVQQYFKISNFYLTLEYVYNRLIKNKNVVAEKRIQHIIQKKEVILNFDSRPFLKKDGVFWENRYGITKENLIEDKVFAINKYHLSNSKNGDFSSRCYDICYGYTDFSNGRKKLYFPYREGKGRFISTCTKNDIGGLNRLPPFGNQLIITKSYKDWRVLINNGKYAIWFQNEGMIPDSTILIPIIKRFNKVIIWFDNDTQGIESSQKISNLINSYFPNKCNSLWLPEKLNVIGISDPSDLLHRKGKESLEDFLIKFT</sequence>
<dbReference type="RefSeq" id="YP_009594111.1">
    <property type="nucleotide sequence ID" value="NC_041872.1"/>
</dbReference>
<dbReference type="KEGG" id="vg:40069628"/>
<proteinExistence type="predicted"/>
<dbReference type="EMBL" id="KT876724">
    <property type="protein sequence ID" value="ALN97168.1"/>
    <property type="molecule type" value="Genomic_DNA"/>
</dbReference>
<dbReference type="InterPro" id="IPR034154">
    <property type="entry name" value="TOPRIM_DnaG/twinkle"/>
</dbReference>
<dbReference type="Gene3D" id="3.40.1360.10">
    <property type="match status" value="1"/>
</dbReference>
<organism evidence="1 2">
    <name type="scientific">Flavobacterium phage FpV4</name>
    <dbReference type="NCBI Taxonomy" id="1740108"/>
    <lineage>
        <taxon>Viruses</taxon>
        <taxon>Duplodnaviria</taxon>
        <taxon>Heunggongvirae</taxon>
        <taxon>Uroviricota</taxon>
        <taxon>Caudoviricetes</taxon>
        <taxon>Fipvunavirus</taxon>
        <taxon>Fipvunavirus Fpv4</taxon>
    </lineage>
</organism>
<accession>A0A141HR57</accession>
<dbReference type="Proteomes" id="UP000221857">
    <property type="component" value="Segment"/>
</dbReference>
<dbReference type="SUPFAM" id="SSF56731">
    <property type="entry name" value="DNA primase core"/>
    <property type="match status" value="1"/>
</dbReference>
<evidence type="ECO:0000313" key="1">
    <source>
        <dbReference type="EMBL" id="ALN97168.1"/>
    </source>
</evidence>
<dbReference type="GeneID" id="40069628"/>
<keyword evidence="2" id="KW-1185">Reference proteome</keyword>